<sequence length="314" mass="36039">MDTVWVMDGGYPNQPLSYSDVLEHFPALWEHIMQEQGVDLEILAHILDQSLPKRKGPVVIQSALRILFGSLSPPQQHSKSLSRRLGFRLSKMLCLDMNTFDPSKGLARGRNRFYILARFAQMSQSTSLARALIDLFLDFQHPIIDERPNHLHDWADALRFLYGLEPEYTIEQCLDYLERDSDYFPDFHRGRSPGRIMILEPRARTMPPPIVYRPPTPQIQPPRPQWILPPAPLLLSPKEKILLVAPLPPPRPAMSLALAPYNNNDNEIARLAARQRMLEDKVNQIDYDVNAGPLFVSPPQPRLLRNRAPLEIEL</sequence>
<proteinExistence type="predicted"/>
<dbReference type="AlphaFoldDB" id="A0A2T2P1F1"/>
<protein>
    <submittedName>
        <fullName evidence="1">Uncharacterized protein</fullName>
    </submittedName>
</protein>
<dbReference type="EMBL" id="KZ678131">
    <property type="protein sequence ID" value="PSN71491.1"/>
    <property type="molecule type" value="Genomic_DNA"/>
</dbReference>
<accession>A0A2T2P1F1</accession>
<organism evidence="1 2">
    <name type="scientific">Corynespora cassiicola Philippines</name>
    <dbReference type="NCBI Taxonomy" id="1448308"/>
    <lineage>
        <taxon>Eukaryota</taxon>
        <taxon>Fungi</taxon>
        <taxon>Dikarya</taxon>
        <taxon>Ascomycota</taxon>
        <taxon>Pezizomycotina</taxon>
        <taxon>Dothideomycetes</taxon>
        <taxon>Pleosporomycetidae</taxon>
        <taxon>Pleosporales</taxon>
        <taxon>Corynesporascaceae</taxon>
        <taxon>Corynespora</taxon>
    </lineage>
</organism>
<evidence type="ECO:0000313" key="1">
    <source>
        <dbReference type="EMBL" id="PSN71491.1"/>
    </source>
</evidence>
<evidence type="ECO:0000313" key="2">
    <source>
        <dbReference type="Proteomes" id="UP000240883"/>
    </source>
</evidence>
<reference evidence="1 2" key="1">
    <citation type="journal article" date="2018" name="Front. Microbiol.">
        <title>Genome-Wide Analysis of Corynespora cassiicola Leaf Fall Disease Putative Effectors.</title>
        <authorList>
            <person name="Lopez D."/>
            <person name="Ribeiro S."/>
            <person name="Label P."/>
            <person name="Fumanal B."/>
            <person name="Venisse J.S."/>
            <person name="Kohler A."/>
            <person name="de Oliveira R.R."/>
            <person name="Labutti K."/>
            <person name="Lipzen A."/>
            <person name="Lail K."/>
            <person name="Bauer D."/>
            <person name="Ohm R.A."/>
            <person name="Barry K.W."/>
            <person name="Spatafora J."/>
            <person name="Grigoriev I.V."/>
            <person name="Martin F.M."/>
            <person name="Pujade-Renaud V."/>
        </authorList>
    </citation>
    <scope>NUCLEOTIDE SEQUENCE [LARGE SCALE GENOMIC DNA]</scope>
    <source>
        <strain evidence="1 2">Philippines</strain>
    </source>
</reference>
<gene>
    <name evidence="1" type="ORF">BS50DRAFT_584977</name>
</gene>
<name>A0A2T2P1F1_CORCC</name>
<keyword evidence="2" id="KW-1185">Reference proteome</keyword>
<dbReference type="Proteomes" id="UP000240883">
    <property type="component" value="Unassembled WGS sequence"/>
</dbReference>